<proteinExistence type="predicted"/>
<reference evidence="2" key="1">
    <citation type="submission" date="2018-11" db="EMBL/GenBank/DDBJ databases">
        <title>Draft genome sequences of proposed Pectobacterium aquaticum sp. nov. isolated in France from fresh water.</title>
        <authorList>
            <person name="Pedron J."/>
            <person name="Barny M.A."/>
        </authorList>
    </citation>
    <scope>NUCLEOTIDE SEQUENCE [LARGE SCALE GENOMIC DNA]</scope>
    <source>
        <strain evidence="2">A35-S23-M15</strain>
    </source>
</reference>
<gene>
    <name evidence="2" type="ORF">DMB85_019655</name>
</gene>
<evidence type="ECO:0000313" key="2">
    <source>
        <dbReference type="EMBL" id="RRO03033.1"/>
    </source>
</evidence>
<protein>
    <submittedName>
        <fullName evidence="2">Transcriptional regulator</fullName>
    </submittedName>
</protein>
<dbReference type="InterPro" id="IPR036390">
    <property type="entry name" value="WH_DNA-bd_sf"/>
</dbReference>
<name>A0A426IQ25_9GAMM</name>
<comment type="caution">
    <text evidence="2">The sequence shown here is derived from an EMBL/GenBank/DDBJ whole genome shotgun (WGS) entry which is preliminary data.</text>
</comment>
<sequence>MLANHPTRDAIRLENVFVALGNPIRLAAIHMIAQGDEFLCCDILSNIPKSTMTHHWRILRDSGVVWQRRVGREYRLSLRREDLDARFPGLLDAVLKPLVHDRLILETISQYQNNNP</sequence>
<dbReference type="InterPro" id="IPR036388">
    <property type="entry name" value="WH-like_DNA-bd_sf"/>
</dbReference>
<dbReference type="PRINTS" id="PR00778">
    <property type="entry name" value="HTHARSR"/>
</dbReference>
<keyword evidence="3" id="KW-1185">Reference proteome</keyword>
<dbReference type="RefSeq" id="WP_116155822.1">
    <property type="nucleotide sequence ID" value="NZ_CP161828.1"/>
</dbReference>
<organism evidence="2 3">
    <name type="scientific">Pectobacterium aquaticum</name>
    <dbReference type="NCBI Taxonomy" id="2204145"/>
    <lineage>
        <taxon>Bacteria</taxon>
        <taxon>Pseudomonadati</taxon>
        <taxon>Pseudomonadota</taxon>
        <taxon>Gammaproteobacteria</taxon>
        <taxon>Enterobacterales</taxon>
        <taxon>Pectobacteriaceae</taxon>
        <taxon>Pectobacterium</taxon>
    </lineage>
</organism>
<dbReference type="PROSITE" id="PS50987">
    <property type="entry name" value="HTH_ARSR_2"/>
    <property type="match status" value="1"/>
</dbReference>
<dbReference type="EMBL" id="QHJW02000071">
    <property type="protein sequence ID" value="RRO03033.1"/>
    <property type="molecule type" value="Genomic_DNA"/>
</dbReference>
<feature type="domain" description="HTH arsR-type" evidence="1">
    <location>
        <begin position="5"/>
        <end position="102"/>
    </location>
</feature>
<dbReference type="InterPro" id="IPR011991">
    <property type="entry name" value="ArsR-like_HTH"/>
</dbReference>
<dbReference type="CDD" id="cd00090">
    <property type="entry name" value="HTH_ARSR"/>
    <property type="match status" value="1"/>
</dbReference>
<dbReference type="SMART" id="SM00418">
    <property type="entry name" value="HTH_ARSR"/>
    <property type="match status" value="1"/>
</dbReference>
<evidence type="ECO:0000313" key="3">
    <source>
        <dbReference type="Proteomes" id="UP000256817"/>
    </source>
</evidence>
<dbReference type="Proteomes" id="UP000256817">
    <property type="component" value="Unassembled WGS sequence"/>
</dbReference>
<dbReference type="Gene3D" id="1.10.10.10">
    <property type="entry name" value="Winged helix-like DNA-binding domain superfamily/Winged helix DNA-binding domain"/>
    <property type="match status" value="1"/>
</dbReference>
<accession>A0A426IQ25</accession>
<dbReference type="InterPro" id="IPR001845">
    <property type="entry name" value="HTH_ArsR_DNA-bd_dom"/>
</dbReference>
<dbReference type="SUPFAM" id="SSF46785">
    <property type="entry name" value="Winged helix' DNA-binding domain"/>
    <property type="match status" value="1"/>
</dbReference>
<evidence type="ECO:0000259" key="1">
    <source>
        <dbReference type="PROSITE" id="PS50987"/>
    </source>
</evidence>